<feature type="region of interest" description="Disordered" evidence="1">
    <location>
        <begin position="1"/>
        <end position="50"/>
    </location>
</feature>
<gene>
    <name evidence="2" type="ORF">AV530_009882</name>
</gene>
<reference evidence="2 3" key="1">
    <citation type="submission" date="2016-02" db="EMBL/GenBank/DDBJ databases">
        <title>Band-tailed pigeon sequencing and assembly.</title>
        <authorList>
            <person name="Soares A.E."/>
            <person name="Novak B.J."/>
            <person name="Rice E.S."/>
            <person name="O'Connell B."/>
            <person name="Chang D."/>
            <person name="Weber S."/>
            <person name="Shapiro B."/>
        </authorList>
    </citation>
    <scope>NUCLEOTIDE SEQUENCE [LARGE SCALE GENOMIC DNA]</scope>
    <source>
        <strain evidence="2">BTP2013</strain>
        <tissue evidence="2">Blood</tissue>
    </source>
</reference>
<sequence>MVSREPRHHPQARQRGCGCGWGYGKKRPSGRAGEPVNRDGPPGTGGPGVDPPAFVVICARLLLGVPAAVLSSREGAACRVCVEAGDNHQPATRPSQ</sequence>
<dbReference type="EMBL" id="LSYS01003973">
    <property type="protein sequence ID" value="OPJ81429.1"/>
    <property type="molecule type" value="Genomic_DNA"/>
</dbReference>
<feature type="compositionally biased region" description="Basic residues" evidence="1">
    <location>
        <begin position="1"/>
        <end position="12"/>
    </location>
</feature>
<keyword evidence="3" id="KW-1185">Reference proteome</keyword>
<proteinExistence type="predicted"/>
<organism evidence="2 3">
    <name type="scientific">Patagioenas fasciata monilis</name>
    <dbReference type="NCBI Taxonomy" id="372326"/>
    <lineage>
        <taxon>Eukaryota</taxon>
        <taxon>Metazoa</taxon>
        <taxon>Chordata</taxon>
        <taxon>Craniata</taxon>
        <taxon>Vertebrata</taxon>
        <taxon>Euteleostomi</taxon>
        <taxon>Archelosauria</taxon>
        <taxon>Archosauria</taxon>
        <taxon>Dinosauria</taxon>
        <taxon>Saurischia</taxon>
        <taxon>Theropoda</taxon>
        <taxon>Coelurosauria</taxon>
        <taxon>Aves</taxon>
        <taxon>Neognathae</taxon>
        <taxon>Neoaves</taxon>
        <taxon>Columbimorphae</taxon>
        <taxon>Columbiformes</taxon>
        <taxon>Columbidae</taxon>
        <taxon>Patagioenas</taxon>
    </lineage>
</organism>
<evidence type="ECO:0000313" key="2">
    <source>
        <dbReference type="EMBL" id="OPJ81429.1"/>
    </source>
</evidence>
<dbReference type="Proteomes" id="UP000190648">
    <property type="component" value="Unassembled WGS sequence"/>
</dbReference>
<dbReference type="AlphaFoldDB" id="A0A1V4KAD7"/>
<evidence type="ECO:0000313" key="3">
    <source>
        <dbReference type="Proteomes" id="UP000190648"/>
    </source>
</evidence>
<name>A0A1V4KAD7_PATFA</name>
<accession>A0A1V4KAD7</accession>
<comment type="caution">
    <text evidence="2">The sequence shown here is derived from an EMBL/GenBank/DDBJ whole genome shotgun (WGS) entry which is preliminary data.</text>
</comment>
<protein>
    <submittedName>
        <fullName evidence="2">Uncharacterized protein</fullName>
    </submittedName>
</protein>
<evidence type="ECO:0000256" key="1">
    <source>
        <dbReference type="SAM" id="MobiDB-lite"/>
    </source>
</evidence>